<feature type="non-terminal residue" evidence="2">
    <location>
        <position position="1"/>
    </location>
</feature>
<feature type="non-terminal residue" evidence="2">
    <location>
        <position position="196"/>
    </location>
</feature>
<sequence>SWRSPHHGERPAVWGRGQAGAVLRLDELPAGQARPGGLHLGASARAGGEPGPAAGGAEAGREALRQAVSKYVMDNGQGPVEGLRQALPPGAVQEPPQPMPVCVPQFSGHQPGLLSPAEGPGPLGGDELPGDRPVGRLHHSHGRLPEGLLWKPGAENQHGVEQQLPQVGSAAGLRGRDPVHRGAPEGAGVGRRLWLG</sequence>
<evidence type="ECO:0000313" key="2">
    <source>
        <dbReference type="EMBL" id="AES04699.1"/>
    </source>
</evidence>
<protein>
    <submittedName>
        <fullName evidence="2">Perforin 1</fullName>
    </submittedName>
</protein>
<dbReference type="EMBL" id="JP016101">
    <property type="protein sequence ID" value="AES04699.1"/>
    <property type="molecule type" value="mRNA"/>
</dbReference>
<name>G9KIH4_MUSPF</name>
<feature type="region of interest" description="Disordered" evidence="1">
    <location>
        <begin position="171"/>
        <end position="196"/>
    </location>
</feature>
<accession>G9KIH4</accession>
<feature type="region of interest" description="Disordered" evidence="1">
    <location>
        <begin position="28"/>
        <end position="59"/>
    </location>
</feature>
<evidence type="ECO:0000256" key="1">
    <source>
        <dbReference type="SAM" id="MobiDB-lite"/>
    </source>
</evidence>
<organism evidence="2">
    <name type="scientific">Mustela putorius furo</name>
    <name type="common">European domestic ferret</name>
    <name type="synonym">Mustela furo</name>
    <dbReference type="NCBI Taxonomy" id="9669"/>
    <lineage>
        <taxon>Eukaryota</taxon>
        <taxon>Metazoa</taxon>
        <taxon>Chordata</taxon>
        <taxon>Craniata</taxon>
        <taxon>Vertebrata</taxon>
        <taxon>Euteleostomi</taxon>
        <taxon>Mammalia</taxon>
        <taxon>Eutheria</taxon>
        <taxon>Laurasiatheria</taxon>
        <taxon>Carnivora</taxon>
        <taxon>Caniformia</taxon>
        <taxon>Musteloidea</taxon>
        <taxon>Mustelidae</taxon>
        <taxon>Mustelinae</taxon>
        <taxon>Mustela</taxon>
    </lineage>
</organism>
<proteinExistence type="evidence at transcript level"/>
<feature type="region of interest" description="Disordered" evidence="1">
    <location>
        <begin position="75"/>
        <end position="97"/>
    </location>
</feature>
<dbReference type="AlphaFoldDB" id="G9KIH4"/>
<reference evidence="2" key="1">
    <citation type="journal article" date="2013" name="J. Virol.">
        <title>Sequencing, annotation, and characterization of the influenza ferret infectome.</title>
        <authorList>
            <person name="Leon A.J."/>
            <person name="Banner D."/>
            <person name="Xu L."/>
            <person name="Ran L."/>
            <person name="Peng Z."/>
            <person name="Yi K."/>
            <person name="Chen C."/>
            <person name="Xu F."/>
            <person name="Huang J."/>
            <person name="Zhao Z."/>
            <person name="Lin Z."/>
            <person name="Huang S.H."/>
            <person name="Fang Y."/>
            <person name="Kelvin A.A."/>
            <person name="Ross T.M."/>
            <person name="Farooqui A."/>
            <person name="Kelvin D.J."/>
        </authorList>
    </citation>
    <scope>NUCLEOTIDE SEQUENCE</scope>
    <source>
        <tissue evidence="2">Lungs</tissue>
    </source>
</reference>
<feature type="compositionally biased region" description="Basic and acidic residues" evidence="1">
    <location>
        <begin position="174"/>
        <end position="183"/>
    </location>
</feature>
<feature type="compositionally biased region" description="Gly residues" evidence="1">
    <location>
        <begin position="48"/>
        <end position="58"/>
    </location>
</feature>